<dbReference type="KEGG" id="abri:DFR85_02675"/>
<dbReference type="GO" id="GO:0009231">
    <property type="term" value="P:riboflavin biosynthetic process"/>
    <property type="evidence" value="ECO:0007669"/>
    <property type="project" value="TreeGrafter"/>
</dbReference>
<evidence type="ECO:0000313" key="5">
    <source>
        <dbReference type="EMBL" id="AWR93682.1"/>
    </source>
</evidence>
<dbReference type="Gene3D" id="3.40.50.10310">
    <property type="entry name" value="Creatininase"/>
    <property type="match status" value="1"/>
</dbReference>
<dbReference type="InterPro" id="IPR024087">
    <property type="entry name" value="Creatininase-like_sf"/>
</dbReference>
<dbReference type="GO" id="GO:0046872">
    <property type="term" value="F:metal ion binding"/>
    <property type="evidence" value="ECO:0007669"/>
    <property type="project" value="UniProtKB-KW"/>
</dbReference>
<proteinExistence type="predicted"/>
<dbReference type="RefSeq" id="WP_110269566.1">
    <property type="nucleotide sequence ID" value="NZ_CP029289.2"/>
</dbReference>
<keyword evidence="3" id="KW-0378">Hydrolase</keyword>
<dbReference type="PANTHER" id="PTHR35005:SF1">
    <property type="entry name" value="2-AMINO-5-FORMYLAMINO-6-RIBOSYLAMINOPYRIMIDIN-4(3H)-ONE 5'-MONOPHOSPHATE DEFORMYLASE"/>
    <property type="match status" value="1"/>
</dbReference>
<name>A0A2U9ICD7_9CREN</name>
<dbReference type="SUPFAM" id="SSF102215">
    <property type="entry name" value="Creatininase"/>
    <property type="match status" value="1"/>
</dbReference>
<keyword evidence="6" id="KW-1185">Reference proteome</keyword>
<gene>
    <name evidence="5" type="ORF">DFR85_02675</name>
</gene>
<dbReference type="InterPro" id="IPR003785">
    <property type="entry name" value="Creatininase/forma_Hydrolase"/>
</dbReference>
<protein>
    <submittedName>
        <fullName evidence="5">Creatininase</fullName>
    </submittedName>
</protein>
<evidence type="ECO:0000256" key="3">
    <source>
        <dbReference type="ARBA" id="ARBA00022801"/>
    </source>
</evidence>
<keyword evidence="4" id="KW-0862">Zinc</keyword>
<keyword evidence="2" id="KW-0479">Metal-binding</keyword>
<dbReference type="GeneID" id="36831025"/>
<evidence type="ECO:0000256" key="2">
    <source>
        <dbReference type="ARBA" id="ARBA00022723"/>
    </source>
</evidence>
<dbReference type="GO" id="GO:0016811">
    <property type="term" value="F:hydrolase activity, acting on carbon-nitrogen (but not peptide) bonds, in linear amides"/>
    <property type="evidence" value="ECO:0007669"/>
    <property type="project" value="TreeGrafter"/>
</dbReference>
<comment type="cofactor">
    <cofactor evidence="1">
        <name>Zn(2+)</name>
        <dbReference type="ChEBI" id="CHEBI:29105"/>
    </cofactor>
</comment>
<evidence type="ECO:0000313" key="6">
    <source>
        <dbReference type="Proteomes" id="UP000248044"/>
    </source>
</evidence>
<dbReference type="Proteomes" id="UP000248044">
    <property type="component" value="Chromosome"/>
</dbReference>
<dbReference type="EMBL" id="CP029289">
    <property type="protein sequence ID" value="AWR93682.1"/>
    <property type="molecule type" value="Genomic_DNA"/>
</dbReference>
<dbReference type="Pfam" id="PF02633">
    <property type="entry name" value="Creatininase"/>
    <property type="match status" value="1"/>
</dbReference>
<reference evidence="5 6" key="1">
    <citation type="submission" date="2018-05" db="EMBL/GenBank/DDBJ databases">
        <title>Complete Genome Sequences of Extremely Thermoacidophilic, Metal-Mobilizing Type-Strain Members of the Archaeal Family Sulfolobaceae: Acidianus brierleyi DSM-1651T, Acidianus sulfidivorans DSM-18786T, Metallosphaera hakonensis DSM-7519T, and Metallosphaera prunae DSM-10039T.</title>
        <authorList>
            <person name="Counts J.A."/>
            <person name="Kelly R.M."/>
        </authorList>
    </citation>
    <scope>NUCLEOTIDE SEQUENCE [LARGE SCALE GENOMIC DNA]</scope>
    <source>
        <strain evidence="5 6">DSM 1651</strain>
    </source>
</reference>
<evidence type="ECO:0000256" key="4">
    <source>
        <dbReference type="ARBA" id="ARBA00022833"/>
    </source>
</evidence>
<sequence length="229" mass="25816">MKLLEITRDEIKGKIGLLPIGSIEQHGPHLPMGTDSIIAETIATKIEEKYKEDVILFPTIFYGCSLEHSGYPYIGISYITMINYMVEILKTTKKAGLKSAIIINAHGGNESVLDIIRRQINFTNKHFKVYLFSIIGRNYDLFNIIDMHSGSLETSIIKAINPYLVNEEKIKEINDYSVKEGVFKTITSYEANPYGVINIGGKIEVNENKGKIFIDRALNDLETLLISIK</sequence>
<accession>A0A2U9ICD7</accession>
<organism evidence="5 6">
    <name type="scientific">Acidianus brierleyi</name>
    <dbReference type="NCBI Taxonomy" id="41673"/>
    <lineage>
        <taxon>Archaea</taxon>
        <taxon>Thermoproteota</taxon>
        <taxon>Thermoprotei</taxon>
        <taxon>Sulfolobales</taxon>
        <taxon>Sulfolobaceae</taxon>
        <taxon>Acidianus</taxon>
    </lineage>
</organism>
<dbReference type="AlphaFoldDB" id="A0A2U9ICD7"/>
<evidence type="ECO:0000256" key="1">
    <source>
        <dbReference type="ARBA" id="ARBA00001947"/>
    </source>
</evidence>
<dbReference type="OrthoDB" id="46121at2157"/>
<dbReference type="PANTHER" id="PTHR35005">
    <property type="entry name" value="3-DEHYDRO-SCYLLO-INOSOSE HYDROLASE"/>
    <property type="match status" value="1"/>
</dbReference>